<dbReference type="AlphaFoldDB" id="A0A928VX36"/>
<feature type="transmembrane region" description="Helical" evidence="7">
    <location>
        <begin position="188"/>
        <end position="210"/>
    </location>
</feature>
<accession>A0A928VX36</accession>
<evidence type="ECO:0000256" key="4">
    <source>
        <dbReference type="ARBA" id="ARBA00022692"/>
    </source>
</evidence>
<feature type="transmembrane region" description="Helical" evidence="7">
    <location>
        <begin position="135"/>
        <end position="154"/>
    </location>
</feature>
<dbReference type="Gene3D" id="1.10.3720.10">
    <property type="entry name" value="MetI-like"/>
    <property type="match status" value="1"/>
</dbReference>
<feature type="transmembrane region" description="Helical" evidence="7">
    <location>
        <begin position="230"/>
        <end position="252"/>
    </location>
</feature>
<reference evidence="9" key="1">
    <citation type="submission" date="2020-10" db="EMBL/GenBank/DDBJ databases">
        <authorList>
            <person name="Castelo-Branco R."/>
            <person name="Eusebio N."/>
            <person name="Adriana R."/>
            <person name="Vieira A."/>
            <person name="Brugerolle De Fraissinette N."/>
            <person name="Rezende De Castro R."/>
            <person name="Schneider M.P."/>
            <person name="Vasconcelos V."/>
            <person name="Leao P.N."/>
        </authorList>
    </citation>
    <scope>NUCLEOTIDE SEQUENCE</scope>
    <source>
        <strain evidence="9">LEGE 11467</strain>
    </source>
</reference>
<dbReference type="GO" id="GO:0055085">
    <property type="term" value="P:transmembrane transport"/>
    <property type="evidence" value="ECO:0007669"/>
    <property type="project" value="InterPro"/>
</dbReference>
<gene>
    <name evidence="9" type="ORF">IQ235_01115</name>
</gene>
<keyword evidence="6 7" id="KW-0472">Membrane</keyword>
<dbReference type="GO" id="GO:0005886">
    <property type="term" value="C:plasma membrane"/>
    <property type="evidence" value="ECO:0007669"/>
    <property type="project" value="UniProtKB-SubCell"/>
</dbReference>
<dbReference type="InterPro" id="IPR000515">
    <property type="entry name" value="MetI-like"/>
</dbReference>
<dbReference type="Pfam" id="PF00528">
    <property type="entry name" value="BPD_transp_1"/>
    <property type="match status" value="1"/>
</dbReference>
<evidence type="ECO:0000259" key="8">
    <source>
        <dbReference type="PROSITE" id="PS50928"/>
    </source>
</evidence>
<proteinExistence type="inferred from homology"/>
<evidence type="ECO:0000256" key="2">
    <source>
        <dbReference type="ARBA" id="ARBA00022448"/>
    </source>
</evidence>
<dbReference type="SUPFAM" id="SSF161098">
    <property type="entry name" value="MetI-like"/>
    <property type="match status" value="1"/>
</dbReference>
<keyword evidence="2 7" id="KW-0813">Transport</keyword>
<evidence type="ECO:0000256" key="7">
    <source>
        <dbReference type="RuleBase" id="RU363032"/>
    </source>
</evidence>
<name>A0A928VX36_9CYAN</name>
<comment type="similarity">
    <text evidence="7">Belongs to the binding-protein-dependent transport system permease family.</text>
</comment>
<dbReference type="EMBL" id="JADEXN010000008">
    <property type="protein sequence ID" value="MBE9039395.1"/>
    <property type="molecule type" value="Genomic_DNA"/>
</dbReference>
<keyword evidence="5 7" id="KW-1133">Transmembrane helix</keyword>
<evidence type="ECO:0000313" key="9">
    <source>
        <dbReference type="EMBL" id="MBE9039395.1"/>
    </source>
</evidence>
<keyword evidence="10" id="KW-1185">Reference proteome</keyword>
<protein>
    <submittedName>
        <fullName evidence="9">ABC transporter permease</fullName>
    </submittedName>
</protein>
<evidence type="ECO:0000256" key="5">
    <source>
        <dbReference type="ARBA" id="ARBA00022989"/>
    </source>
</evidence>
<evidence type="ECO:0000256" key="3">
    <source>
        <dbReference type="ARBA" id="ARBA00022475"/>
    </source>
</evidence>
<organism evidence="9 10">
    <name type="scientific">Zarconia navalis LEGE 11467</name>
    <dbReference type="NCBI Taxonomy" id="1828826"/>
    <lineage>
        <taxon>Bacteria</taxon>
        <taxon>Bacillati</taxon>
        <taxon>Cyanobacteriota</taxon>
        <taxon>Cyanophyceae</taxon>
        <taxon>Oscillatoriophycideae</taxon>
        <taxon>Oscillatoriales</taxon>
        <taxon>Oscillatoriales incertae sedis</taxon>
        <taxon>Zarconia</taxon>
        <taxon>Zarconia navalis</taxon>
    </lineage>
</organism>
<feature type="transmembrane region" description="Helical" evidence="7">
    <location>
        <begin position="62"/>
        <end position="95"/>
    </location>
</feature>
<dbReference type="InterPro" id="IPR035906">
    <property type="entry name" value="MetI-like_sf"/>
</dbReference>
<comment type="subcellular location">
    <subcellularLocation>
        <location evidence="1 7">Cell membrane</location>
        <topology evidence="1 7">Multi-pass membrane protein</topology>
    </subcellularLocation>
</comment>
<evidence type="ECO:0000313" key="10">
    <source>
        <dbReference type="Proteomes" id="UP000621799"/>
    </source>
</evidence>
<sequence length="263" mass="28961">MRKGKKLSFLIFSRYIQTRILTPAIAFIFFIFLWELTVQNFSISPLVLPAPSAVLKVLVERFGYLAFHAGITFLEAVLGFLLGSIAGFALATLFLFSRTAEQAIYPYAVAIKAIPLVALAPLVVAWFGSGLFSKVFLAAIITFFPVLVNSLDGFKSVESDALDLFHVWSASQWQIFIKFRVFHALPSLFAGLKVSSSFAIVGAVVAEFIGSEQGIGFAIKSSSYFLSTDLTFAAILVSALIGLAFFWLISALERKIVFWKNEL</sequence>
<dbReference type="Proteomes" id="UP000621799">
    <property type="component" value="Unassembled WGS sequence"/>
</dbReference>
<keyword evidence="4 7" id="KW-0812">Transmembrane</keyword>
<keyword evidence="3" id="KW-1003">Cell membrane</keyword>
<evidence type="ECO:0000256" key="6">
    <source>
        <dbReference type="ARBA" id="ARBA00023136"/>
    </source>
</evidence>
<comment type="caution">
    <text evidence="9">The sequence shown here is derived from an EMBL/GenBank/DDBJ whole genome shotgun (WGS) entry which is preliminary data.</text>
</comment>
<feature type="transmembrane region" description="Helical" evidence="7">
    <location>
        <begin position="20"/>
        <end position="42"/>
    </location>
</feature>
<evidence type="ECO:0000256" key="1">
    <source>
        <dbReference type="ARBA" id="ARBA00004651"/>
    </source>
</evidence>
<feature type="domain" description="ABC transmembrane type-1" evidence="8">
    <location>
        <begin position="65"/>
        <end position="249"/>
    </location>
</feature>
<dbReference type="RefSeq" id="WP_264319656.1">
    <property type="nucleotide sequence ID" value="NZ_JADEXN010000008.1"/>
</dbReference>
<feature type="transmembrane region" description="Helical" evidence="7">
    <location>
        <begin position="107"/>
        <end position="129"/>
    </location>
</feature>
<dbReference type="PANTHER" id="PTHR30151:SF20">
    <property type="entry name" value="ABC TRANSPORTER PERMEASE PROTEIN HI_0355-RELATED"/>
    <property type="match status" value="1"/>
</dbReference>
<dbReference type="PROSITE" id="PS50928">
    <property type="entry name" value="ABC_TM1"/>
    <property type="match status" value="1"/>
</dbReference>
<dbReference type="PANTHER" id="PTHR30151">
    <property type="entry name" value="ALKANE SULFONATE ABC TRANSPORTER-RELATED, MEMBRANE SUBUNIT"/>
    <property type="match status" value="1"/>
</dbReference>